<organism evidence="1 2">
    <name type="scientific">Microbacterium aerolatum</name>
    <dbReference type="NCBI Taxonomy" id="153731"/>
    <lineage>
        <taxon>Bacteria</taxon>
        <taxon>Bacillati</taxon>
        <taxon>Actinomycetota</taxon>
        <taxon>Actinomycetes</taxon>
        <taxon>Micrococcales</taxon>
        <taxon>Microbacteriaceae</taxon>
        <taxon>Microbacterium</taxon>
    </lineage>
</organism>
<dbReference type="SUPFAM" id="SSF52833">
    <property type="entry name" value="Thioredoxin-like"/>
    <property type="match status" value="1"/>
</dbReference>
<dbReference type="AlphaFoldDB" id="A0A511ADW7"/>
<evidence type="ECO:0000313" key="1">
    <source>
        <dbReference type="EMBL" id="GEK86350.1"/>
    </source>
</evidence>
<comment type="caution">
    <text evidence="1">The sequence shown here is derived from an EMBL/GenBank/DDBJ whole genome shotgun (WGS) entry which is preliminary data.</text>
</comment>
<sequence>MTTITVIGKHGCHLCPTALGIVEEVVAGLPDEIGDDIEIVERSIEDDLVLYDLWWEKIPVVLIDDEVHAHWRVSPDKLRQRLENR</sequence>
<proteinExistence type="predicted"/>
<name>A0A511ADW7_9MICO</name>
<evidence type="ECO:0000313" key="2">
    <source>
        <dbReference type="Proteomes" id="UP000321225"/>
    </source>
</evidence>
<dbReference type="EMBL" id="BJUW01000005">
    <property type="protein sequence ID" value="GEK86350.1"/>
    <property type="molecule type" value="Genomic_DNA"/>
</dbReference>
<protein>
    <submittedName>
        <fullName evidence="1">Thioredoxin family protein</fullName>
    </submittedName>
</protein>
<dbReference type="OrthoDB" id="8779161at2"/>
<keyword evidence="2" id="KW-1185">Reference proteome</keyword>
<dbReference type="Gene3D" id="3.40.30.10">
    <property type="entry name" value="Glutaredoxin"/>
    <property type="match status" value="1"/>
</dbReference>
<dbReference type="Pfam" id="PF05768">
    <property type="entry name" value="Glrx-like"/>
    <property type="match status" value="1"/>
</dbReference>
<dbReference type="InterPro" id="IPR036249">
    <property type="entry name" value="Thioredoxin-like_sf"/>
</dbReference>
<dbReference type="RefSeq" id="WP_147038964.1">
    <property type="nucleotide sequence ID" value="NZ_BJUW01000005.1"/>
</dbReference>
<gene>
    <name evidence="1" type="ORF">MAE01_15260</name>
</gene>
<accession>A0A511ADW7</accession>
<dbReference type="Proteomes" id="UP000321225">
    <property type="component" value="Unassembled WGS sequence"/>
</dbReference>
<dbReference type="InterPro" id="IPR008554">
    <property type="entry name" value="Glutaredoxin-like"/>
</dbReference>
<reference evidence="1 2" key="1">
    <citation type="submission" date="2019-07" db="EMBL/GenBank/DDBJ databases">
        <title>Whole genome shotgun sequence of Microbacterium aerolatum NBRC 103071.</title>
        <authorList>
            <person name="Hosoyama A."/>
            <person name="Uohara A."/>
            <person name="Ohji S."/>
            <person name="Ichikawa N."/>
        </authorList>
    </citation>
    <scope>NUCLEOTIDE SEQUENCE [LARGE SCALE GENOMIC DNA]</scope>
    <source>
        <strain evidence="1 2">NBRC 103071</strain>
    </source>
</reference>